<dbReference type="PANTHER" id="PTHR43289:SF6">
    <property type="entry name" value="SERINE_THREONINE-PROTEIN KINASE NEKL-3"/>
    <property type="match status" value="1"/>
</dbReference>
<dbReference type="PROSITE" id="PS50006">
    <property type="entry name" value="FHA_DOMAIN"/>
    <property type="match status" value="1"/>
</dbReference>
<organism evidence="8 9">
    <name type="scientific">Dictyobacter halimunensis</name>
    <dbReference type="NCBI Taxonomy" id="3026934"/>
    <lineage>
        <taxon>Bacteria</taxon>
        <taxon>Bacillati</taxon>
        <taxon>Chloroflexota</taxon>
        <taxon>Ktedonobacteria</taxon>
        <taxon>Ktedonobacterales</taxon>
        <taxon>Dictyobacteraceae</taxon>
        <taxon>Dictyobacter</taxon>
    </lineage>
</organism>
<evidence type="ECO:0000256" key="1">
    <source>
        <dbReference type="ARBA" id="ARBA00012513"/>
    </source>
</evidence>
<dbReference type="EMBL" id="BSRI01000002">
    <property type="protein sequence ID" value="GLV56433.1"/>
    <property type="molecule type" value="Genomic_DNA"/>
</dbReference>
<dbReference type="InterPro" id="IPR000719">
    <property type="entry name" value="Prot_kinase_dom"/>
</dbReference>
<evidence type="ECO:0000259" key="6">
    <source>
        <dbReference type="PROSITE" id="PS50006"/>
    </source>
</evidence>
<dbReference type="InterPro" id="IPR011009">
    <property type="entry name" value="Kinase-like_dom_sf"/>
</dbReference>
<dbReference type="Gene3D" id="2.60.200.20">
    <property type="match status" value="1"/>
</dbReference>
<dbReference type="Pfam" id="PF00498">
    <property type="entry name" value="FHA"/>
    <property type="match status" value="1"/>
</dbReference>
<dbReference type="RefSeq" id="WP_338251725.1">
    <property type="nucleotide sequence ID" value="NZ_BSRI01000002.1"/>
</dbReference>
<dbReference type="CDD" id="cd00060">
    <property type="entry name" value="FHA"/>
    <property type="match status" value="1"/>
</dbReference>
<name>A0ABQ6FRV7_9CHLR</name>
<dbReference type="SMART" id="SM00240">
    <property type="entry name" value="FHA"/>
    <property type="match status" value="1"/>
</dbReference>
<sequence>MPQRDTRLIGGVYRIGQTITSGGMLTTATAYNHNTNDVVGLYVLDIPSTDLLDTLPGLLRPYEKRRSINSPHILRVLDWGVDGTRLYIATDPPRGITLQHVLDTENVNLARALDFCRQLAMGLQALHAAGIFGLDLRPQLITVDTLGIQDRVQIDDIGLRPLLQQLRYIPRQSNEDIGYLDPRYAPPEYINHQPSSAQSDIYQAGLLLFTLVTGRLPFVGRTAAETGILQTSSPVPSMRVFKHQTPDEVQQLVERAMTKDPARRFSNTDELLLALEQVQKQTQRQSPVPGPIFNEKVAETDRGISYTAEISQAEMEAALNTPETRIKSAGTTEAAQGARLAQPLPANLPTSQGVYAYLCHEQGDYPQRIAITQPSIIVGRLDPKRGLSPDLDLSHIDPKMSISRQHARIRFEGAFFTIEDLKSRNKTRLEDQVLTPLKPELLNHGAQISFGSVSLYFEVPGMQSHQHPRPADN</sequence>
<reference evidence="8 9" key="1">
    <citation type="submission" date="2023-02" db="EMBL/GenBank/DDBJ databases">
        <title>Dictyobacter halimunensis sp. nov., a new member of the class Ktedonobacteria from forest soil in a geothermal area.</title>
        <authorList>
            <person name="Rachmania M.K."/>
            <person name="Ningsih F."/>
            <person name="Sakai Y."/>
            <person name="Yabe S."/>
            <person name="Yokota A."/>
            <person name="Sjamsuridzal W."/>
        </authorList>
    </citation>
    <scope>NUCLEOTIDE SEQUENCE [LARGE SCALE GENOMIC DNA]</scope>
    <source>
        <strain evidence="8 9">S3.2.2.5</strain>
    </source>
</reference>
<keyword evidence="2" id="KW-0808">Transferase</keyword>
<dbReference type="InterPro" id="IPR008984">
    <property type="entry name" value="SMAD_FHA_dom_sf"/>
</dbReference>
<dbReference type="Gene3D" id="1.10.510.10">
    <property type="entry name" value="Transferase(Phosphotransferase) domain 1"/>
    <property type="match status" value="1"/>
</dbReference>
<keyword evidence="9" id="KW-1185">Reference proteome</keyword>
<dbReference type="PROSITE" id="PS50011">
    <property type="entry name" value="PROTEIN_KINASE_DOM"/>
    <property type="match status" value="1"/>
</dbReference>
<keyword evidence="5" id="KW-0067">ATP-binding</keyword>
<keyword evidence="3" id="KW-0547">Nucleotide-binding</keyword>
<proteinExistence type="predicted"/>
<evidence type="ECO:0000256" key="4">
    <source>
        <dbReference type="ARBA" id="ARBA00022777"/>
    </source>
</evidence>
<dbReference type="SUPFAM" id="SSF56112">
    <property type="entry name" value="Protein kinase-like (PK-like)"/>
    <property type="match status" value="1"/>
</dbReference>
<dbReference type="SMART" id="SM00220">
    <property type="entry name" value="S_TKc"/>
    <property type="match status" value="1"/>
</dbReference>
<feature type="domain" description="Protein kinase" evidence="7">
    <location>
        <begin position="13"/>
        <end position="278"/>
    </location>
</feature>
<comment type="caution">
    <text evidence="8">The sequence shown here is derived from an EMBL/GenBank/DDBJ whole genome shotgun (WGS) entry which is preliminary data.</text>
</comment>
<dbReference type="Pfam" id="PF00069">
    <property type="entry name" value="Pkinase"/>
    <property type="match status" value="1"/>
</dbReference>
<evidence type="ECO:0000256" key="5">
    <source>
        <dbReference type="ARBA" id="ARBA00022840"/>
    </source>
</evidence>
<evidence type="ECO:0000256" key="2">
    <source>
        <dbReference type="ARBA" id="ARBA00022679"/>
    </source>
</evidence>
<accession>A0ABQ6FRV7</accession>
<dbReference type="SUPFAM" id="SSF49879">
    <property type="entry name" value="SMAD/FHA domain"/>
    <property type="match status" value="1"/>
</dbReference>
<evidence type="ECO:0000259" key="7">
    <source>
        <dbReference type="PROSITE" id="PS50011"/>
    </source>
</evidence>
<dbReference type="EC" id="2.7.11.1" evidence="1"/>
<evidence type="ECO:0000313" key="9">
    <source>
        <dbReference type="Proteomes" id="UP001344906"/>
    </source>
</evidence>
<dbReference type="Gene3D" id="3.30.200.20">
    <property type="entry name" value="Phosphorylase Kinase, domain 1"/>
    <property type="match status" value="1"/>
</dbReference>
<keyword evidence="4" id="KW-0418">Kinase</keyword>
<protein>
    <recommendedName>
        <fullName evidence="1">non-specific serine/threonine protein kinase</fullName>
        <ecNumber evidence="1">2.7.11.1</ecNumber>
    </recommendedName>
</protein>
<gene>
    <name evidence="8" type="ORF">KDH_32740</name>
</gene>
<evidence type="ECO:0000256" key="3">
    <source>
        <dbReference type="ARBA" id="ARBA00022741"/>
    </source>
</evidence>
<evidence type="ECO:0000313" key="8">
    <source>
        <dbReference type="EMBL" id="GLV56433.1"/>
    </source>
</evidence>
<dbReference type="CDD" id="cd14014">
    <property type="entry name" value="STKc_PknB_like"/>
    <property type="match status" value="1"/>
</dbReference>
<dbReference type="InterPro" id="IPR000253">
    <property type="entry name" value="FHA_dom"/>
</dbReference>
<feature type="domain" description="FHA" evidence="6">
    <location>
        <begin position="376"/>
        <end position="434"/>
    </location>
</feature>
<dbReference type="Proteomes" id="UP001344906">
    <property type="component" value="Unassembled WGS sequence"/>
</dbReference>
<dbReference type="PANTHER" id="PTHR43289">
    <property type="entry name" value="MITOGEN-ACTIVATED PROTEIN KINASE KINASE KINASE 20-RELATED"/>
    <property type="match status" value="1"/>
</dbReference>